<dbReference type="Pfam" id="PF08220">
    <property type="entry name" value="HTH_DeoR"/>
    <property type="match status" value="1"/>
</dbReference>
<reference evidence="4" key="1">
    <citation type="journal article" date="2020" name="mSystems">
        <title>Genome- and Community-Level Interaction Insights into Carbon Utilization and Element Cycling Functions of Hydrothermarchaeota in Hydrothermal Sediment.</title>
        <authorList>
            <person name="Zhou Z."/>
            <person name="Liu Y."/>
            <person name="Xu W."/>
            <person name="Pan J."/>
            <person name="Luo Z.H."/>
            <person name="Li M."/>
        </authorList>
    </citation>
    <scope>NUCLEOTIDE SEQUENCE [LARGE SCALE GENOMIC DNA]</scope>
    <source>
        <strain evidence="4">SpSt-776</strain>
    </source>
</reference>
<dbReference type="InterPro" id="IPR036390">
    <property type="entry name" value="WH_DNA-bd_sf"/>
</dbReference>
<feature type="domain" description="HTH deoR-type" evidence="3">
    <location>
        <begin position="60"/>
        <end position="103"/>
    </location>
</feature>
<gene>
    <name evidence="4" type="ORF">ENV62_03120</name>
</gene>
<accession>A0A7C3WQX6</accession>
<proteinExistence type="predicted"/>
<dbReference type="InterPro" id="IPR001034">
    <property type="entry name" value="DeoR_HTH"/>
</dbReference>
<sequence length="117" mass="13365">MRCERCGQEVDAAEIRNHGGQNLCEDCFLDTVSQVKTCDPWAVHLAKSVKGRGGLSLTPRQEKLYDLVKERKEISFSEAARLLGWSEEEVRRDFATLRHLEVLRACKRGDLVLMTLF</sequence>
<dbReference type="EMBL" id="DTHB01000026">
    <property type="protein sequence ID" value="HGB14215.1"/>
    <property type="molecule type" value="Genomic_DNA"/>
</dbReference>
<evidence type="ECO:0000256" key="2">
    <source>
        <dbReference type="ARBA" id="ARBA00023163"/>
    </source>
</evidence>
<evidence type="ECO:0000256" key="1">
    <source>
        <dbReference type="ARBA" id="ARBA00023015"/>
    </source>
</evidence>
<dbReference type="SUPFAM" id="SSF46785">
    <property type="entry name" value="Winged helix' DNA-binding domain"/>
    <property type="match status" value="1"/>
</dbReference>
<dbReference type="GO" id="GO:0003700">
    <property type="term" value="F:DNA-binding transcription factor activity"/>
    <property type="evidence" value="ECO:0007669"/>
    <property type="project" value="InterPro"/>
</dbReference>
<evidence type="ECO:0000313" key="4">
    <source>
        <dbReference type="EMBL" id="HGB14215.1"/>
    </source>
</evidence>
<evidence type="ECO:0000259" key="3">
    <source>
        <dbReference type="Pfam" id="PF08220"/>
    </source>
</evidence>
<name>A0A7C3WQX6_9BACT</name>
<comment type="caution">
    <text evidence="4">The sequence shown here is derived from an EMBL/GenBank/DDBJ whole genome shotgun (WGS) entry which is preliminary data.</text>
</comment>
<keyword evidence="2" id="KW-0804">Transcription</keyword>
<dbReference type="AlphaFoldDB" id="A0A7C3WQX6"/>
<keyword evidence="1" id="KW-0805">Transcription regulation</keyword>
<protein>
    <submittedName>
        <fullName evidence="4">DeoR family transcriptional regulator</fullName>
    </submittedName>
</protein>
<organism evidence="4">
    <name type="scientific">Desulfobacca acetoxidans</name>
    <dbReference type="NCBI Taxonomy" id="60893"/>
    <lineage>
        <taxon>Bacteria</taxon>
        <taxon>Pseudomonadati</taxon>
        <taxon>Thermodesulfobacteriota</taxon>
        <taxon>Desulfobaccia</taxon>
        <taxon>Desulfobaccales</taxon>
        <taxon>Desulfobaccaceae</taxon>
        <taxon>Desulfobacca</taxon>
    </lineage>
</organism>